<gene>
    <name evidence="1" type="ORF">EAG_02584</name>
</gene>
<dbReference type="InterPro" id="IPR005312">
    <property type="entry name" value="DUF1759"/>
</dbReference>
<protein>
    <submittedName>
        <fullName evidence="1">Uncharacterized protein</fullName>
    </submittedName>
</protein>
<dbReference type="EMBL" id="GL435074">
    <property type="protein sequence ID" value="EFN74056.1"/>
    <property type="molecule type" value="Genomic_DNA"/>
</dbReference>
<dbReference type="InParanoid" id="E1ZXN2"/>
<name>E1ZXN2_CAMFO</name>
<evidence type="ECO:0000313" key="1">
    <source>
        <dbReference type="EMBL" id="EFN74056.1"/>
    </source>
</evidence>
<accession>E1ZXN2</accession>
<dbReference type="PANTHER" id="PTHR22954:SF3">
    <property type="entry name" value="PROTEIN CBG08539"/>
    <property type="match status" value="1"/>
</dbReference>
<dbReference type="OrthoDB" id="7554381at2759"/>
<feature type="non-terminal residue" evidence="1">
    <location>
        <position position="88"/>
    </location>
</feature>
<reference evidence="1 2" key="1">
    <citation type="journal article" date="2010" name="Science">
        <title>Genomic comparison of the ants Camponotus floridanus and Harpegnathos saltator.</title>
        <authorList>
            <person name="Bonasio R."/>
            <person name="Zhang G."/>
            <person name="Ye C."/>
            <person name="Mutti N.S."/>
            <person name="Fang X."/>
            <person name="Qin N."/>
            <person name="Donahue G."/>
            <person name="Yang P."/>
            <person name="Li Q."/>
            <person name="Li C."/>
            <person name="Zhang P."/>
            <person name="Huang Z."/>
            <person name="Berger S.L."/>
            <person name="Reinberg D."/>
            <person name="Wang J."/>
            <person name="Liebig J."/>
        </authorList>
    </citation>
    <scope>NUCLEOTIDE SEQUENCE [LARGE SCALE GENOMIC DNA]</scope>
    <source>
        <strain evidence="2">C129</strain>
    </source>
</reference>
<proteinExistence type="predicted"/>
<sequence>LPTFAGSYEEWPSFRDLFQSVIGANESVSDIERFHYLRSCVKGAAEKLIKSLTVTGDNYHRAWTILCKHFENKRELIRSNFAAFTSVP</sequence>
<dbReference type="OMA" id="HRAWTIL"/>
<organism evidence="2">
    <name type="scientific">Camponotus floridanus</name>
    <name type="common">Florida carpenter ant</name>
    <dbReference type="NCBI Taxonomy" id="104421"/>
    <lineage>
        <taxon>Eukaryota</taxon>
        <taxon>Metazoa</taxon>
        <taxon>Ecdysozoa</taxon>
        <taxon>Arthropoda</taxon>
        <taxon>Hexapoda</taxon>
        <taxon>Insecta</taxon>
        <taxon>Pterygota</taxon>
        <taxon>Neoptera</taxon>
        <taxon>Endopterygota</taxon>
        <taxon>Hymenoptera</taxon>
        <taxon>Apocrita</taxon>
        <taxon>Aculeata</taxon>
        <taxon>Formicoidea</taxon>
        <taxon>Formicidae</taxon>
        <taxon>Formicinae</taxon>
        <taxon>Camponotus</taxon>
    </lineage>
</organism>
<feature type="non-terminal residue" evidence="1">
    <location>
        <position position="1"/>
    </location>
</feature>
<dbReference type="AlphaFoldDB" id="E1ZXN2"/>
<dbReference type="Proteomes" id="UP000000311">
    <property type="component" value="Unassembled WGS sequence"/>
</dbReference>
<dbReference type="Pfam" id="PF03564">
    <property type="entry name" value="DUF1759"/>
    <property type="match status" value="1"/>
</dbReference>
<keyword evidence="2" id="KW-1185">Reference proteome</keyword>
<evidence type="ECO:0000313" key="2">
    <source>
        <dbReference type="Proteomes" id="UP000000311"/>
    </source>
</evidence>
<dbReference type="PANTHER" id="PTHR22954">
    <property type="entry name" value="RETROVIRAL PROTEASE-RELATED"/>
    <property type="match status" value="1"/>
</dbReference>